<feature type="domain" description="Helix-turn-helix conjugative transposon-like" evidence="2">
    <location>
        <begin position="31"/>
        <end position="94"/>
    </location>
</feature>
<dbReference type="OrthoDB" id="9801453at2"/>
<keyword evidence="4" id="KW-1185">Reference proteome</keyword>
<dbReference type="Pfam" id="PF12645">
    <property type="entry name" value="HTH_16"/>
    <property type="match status" value="1"/>
</dbReference>
<dbReference type="Proteomes" id="UP000183975">
    <property type="component" value="Unassembled WGS sequence"/>
</dbReference>
<protein>
    <submittedName>
        <fullName evidence="3">Helix-turn-helix domain-containing protein</fullName>
    </submittedName>
</protein>
<evidence type="ECO:0000313" key="4">
    <source>
        <dbReference type="Proteomes" id="UP000183975"/>
    </source>
</evidence>
<reference evidence="3 4" key="1">
    <citation type="submission" date="2016-11" db="EMBL/GenBank/DDBJ databases">
        <authorList>
            <person name="Jaros S."/>
            <person name="Januszkiewicz K."/>
            <person name="Wedrychowicz H."/>
        </authorList>
    </citation>
    <scope>NUCLEOTIDE SEQUENCE [LARGE SCALE GENOMIC DNA]</scope>
    <source>
        <strain evidence="3 4">DSM 14214</strain>
    </source>
</reference>
<accession>A0A1M6S5M9</accession>
<dbReference type="EMBL" id="FRAH01000025">
    <property type="protein sequence ID" value="SHK39969.1"/>
    <property type="molecule type" value="Genomic_DNA"/>
</dbReference>
<organism evidence="3 4">
    <name type="scientific">Anaerotignum lactatifermentans DSM 14214</name>
    <dbReference type="NCBI Taxonomy" id="1121323"/>
    <lineage>
        <taxon>Bacteria</taxon>
        <taxon>Bacillati</taxon>
        <taxon>Bacillota</taxon>
        <taxon>Clostridia</taxon>
        <taxon>Lachnospirales</taxon>
        <taxon>Anaerotignaceae</taxon>
        <taxon>Anaerotignum</taxon>
    </lineage>
</organism>
<dbReference type="InterPro" id="IPR024760">
    <property type="entry name" value="HTH_dom_conjug_TS-like"/>
</dbReference>
<name>A0A1M6S5M9_9FIRM</name>
<dbReference type="AlphaFoldDB" id="A0A1M6S5M9"/>
<evidence type="ECO:0000259" key="2">
    <source>
        <dbReference type="Pfam" id="PF12645"/>
    </source>
</evidence>
<evidence type="ECO:0000313" key="3">
    <source>
        <dbReference type="EMBL" id="SHK39969.1"/>
    </source>
</evidence>
<proteinExistence type="predicted"/>
<dbReference type="RefSeq" id="WP_084730621.1">
    <property type="nucleotide sequence ID" value="NZ_FRAH01000025.1"/>
</dbReference>
<gene>
    <name evidence="3" type="ORF">SAMN02745138_01668</name>
</gene>
<sequence length="102" mass="11989">MNHRKTKRLRSETRVKQSRKYSNSREKLDEQTIMEAISGEPLALMRIVKIYEPYINKLSLRMVTTEDGDYREQIDETVKKTLETSLIAAIIKFDPCIQKKQA</sequence>
<feature type="region of interest" description="Disordered" evidence="1">
    <location>
        <begin position="1"/>
        <end position="27"/>
    </location>
</feature>
<evidence type="ECO:0000256" key="1">
    <source>
        <dbReference type="SAM" id="MobiDB-lite"/>
    </source>
</evidence>